<evidence type="ECO:0000256" key="3">
    <source>
        <dbReference type="ARBA" id="ARBA00022452"/>
    </source>
</evidence>
<dbReference type="KEGG" id="dmp:FAK_16710"/>
<dbReference type="InterPro" id="IPR037066">
    <property type="entry name" value="Plug_dom_sf"/>
</dbReference>
<keyword evidence="12" id="KW-1185">Reference proteome</keyword>
<keyword evidence="7 8" id="KW-0998">Cell outer membrane</keyword>
<dbReference type="InterPro" id="IPR012910">
    <property type="entry name" value="Plug_dom"/>
</dbReference>
<accession>A0AAU9ES50</accession>
<keyword evidence="2 8" id="KW-0813">Transport</keyword>
<dbReference type="PROSITE" id="PS52016">
    <property type="entry name" value="TONB_DEPENDENT_REC_3"/>
    <property type="match status" value="1"/>
</dbReference>
<keyword evidence="3 8" id="KW-1134">Transmembrane beta strand</keyword>
<comment type="similarity">
    <text evidence="8">Belongs to the TonB-dependent receptor family.</text>
</comment>
<evidence type="ECO:0000256" key="4">
    <source>
        <dbReference type="ARBA" id="ARBA00022692"/>
    </source>
</evidence>
<dbReference type="GO" id="GO:0044718">
    <property type="term" value="P:siderophore transmembrane transport"/>
    <property type="evidence" value="ECO:0007669"/>
    <property type="project" value="TreeGrafter"/>
</dbReference>
<keyword evidence="11" id="KW-0675">Receptor</keyword>
<proteinExistence type="inferred from homology"/>
<reference evidence="12" key="1">
    <citation type="journal article" date="2023" name="Arch. Microbiol.">
        <title>Desulfoferula mesophilus gen. nov. sp. nov., a mesophilic sulfate-reducing bacterium isolated from a brackish lake sediment.</title>
        <authorList>
            <person name="Watanabe T."/>
            <person name="Yabe T."/>
            <person name="Tsuji J.M."/>
            <person name="Fukui M."/>
        </authorList>
    </citation>
    <scope>NUCLEOTIDE SEQUENCE [LARGE SCALE GENOMIC DNA]</scope>
    <source>
        <strain evidence="12">12FAK</strain>
    </source>
</reference>
<evidence type="ECO:0000256" key="5">
    <source>
        <dbReference type="ARBA" id="ARBA00022729"/>
    </source>
</evidence>
<dbReference type="PANTHER" id="PTHR30069:SF29">
    <property type="entry name" value="HEMOGLOBIN AND HEMOGLOBIN-HAPTOGLOBIN-BINDING PROTEIN 1-RELATED"/>
    <property type="match status" value="1"/>
</dbReference>
<evidence type="ECO:0000256" key="1">
    <source>
        <dbReference type="ARBA" id="ARBA00004571"/>
    </source>
</evidence>
<evidence type="ECO:0000256" key="6">
    <source>
        <dbReference type="ARBA" id="ARBA00023136"/>
    </source>
</evidence>
<keyword evidence="6 8" id="KW-0472">Membrane</keyword>
<feature type="chain" id="PRO_5043773363" evidence="9">
    <location>
        <begin position="28"/>
        <end position="638"/>
    </location>
</feature>
<dbReference type="RefSeq" id="WP_338606309.1">
    <property type="nucleotide sequence ID" value="NZ_AP028679.1"/>
</dbReference>
<gene>
    <name evidence="11" type="ORF">FAK_16710</name>
</gene>
<evidence type="ECO:0000256" key="9">
    <source>
        <dbReference type="SAM" id="SignalP"/>
    </source>
</evidence>
<protein>
    <submittedName>
        <fullName evidence="11">TonB-dependent receptor</fullName>
    </submittedName>
</protein>
<keyword evidence="5 9" id="KW-0732">Signal</keyword>
<keyword evidence="4 8" id="KW-0812">Transmembrane</keyword>
<evidence type="ECO:0000256" key="2">
    <source>
        <dbReference type="ARBA" id="ARBA00022448"/>
    </source>
</evidence>
<dbReference type="GO" id="GO:0015344">
    <property type="term" value="F:siderophore uptake transmembrane transporter activity"/>
    <property type="evidence" value="ECO:0007669"/>
    <property type="project" value="TreeGrafter"/>
</dbReference>
<dbReference type="InterPro" id="IPR039426">
    <property type="entry name" value="TonB-dep_rcpt-like"/>
</dbReference>
<dbReference type="EMBL" id="AP028679">
    <property type="protein sequence ID" value="BEQ14605.1"/>
    <property type="molecule type" value="Genomic_DNA"/>
</dbReference>
<dbReference type="Gene3D" id="2.40.170.20">
    <property type="entry name" value="TonB-dependent receptor, beta-barrel domain"/>
    <property type="match status" value="1"/>
</dbReference>
<dbReference type="Proteomes" id="UP001366166">
    <property type="component" value="Chromosome"/>
</dbReference>
<name>A0AAU9ES50_9BACT</name>
<organism evidence="11 12">
    <name type="scientific">Desulfoferula mesophila</name>
    <dbReference type="NCBI Taxonomy" id="3058419"/>
    <lineage>
        <taxon>Bacteria</taxon>
        <taxon>Pseudomonadati</taxon>
        <taxon>Thermodesulfobacteriota</taxon>
        <taxon>Desulfarculia</taxon>
        <taxon>Desulfarculales</taxon>
        <taxon>Desulfarculaceae</taxon>
        <taxon>Desulfoferula</taxon>
    </lineage>
</organism>
<dbReference type="GO" id="GO:0009279">
    <property type="term" value="C:cell outer membrane"/>
    <property type="evidence" value="ECO:0007669"/>
    <property type="project" value="UniProtKB-SubCell"/>
</dbReference>
<dbReference type="Gene3D" id="2.170.130.10">
    <property type="entry name" value="TonB-dependent receptor, plug domain"/>
    <property type="match status" value="1"/>
</dbReference>
<sequence length="638" mass="70574">MVSRIARLCAMTALGISLCLPAAIAEAEDSSEAKAQKTSDVVVVSSPVIEGDQVNRLGSQVTVVSEQQIDDMNAGDLPSALRRTPGVVISRHNPVGSFGGGAGGAIFIRGMGTGRPGQDIVTMIDGIPMVVGVWNHSVMDMLSIDNVHAIEVYKGAQPVLFGNNAFAAVNILPKYMRDEGFYTHGKLAGGSFDTLTEVAETGGKIGGFDYYLVQSYRYSDGQRENAGGSLQNYYGNVGYSFDSHLRLSLLLNYTQNWSEDPGPIDHPELSDGNFNTRDAISILKLENKYDWGYGFVKAYWDDGHLDWQEQSDGSDTRTDYGNYGVRISQTLTMWEGGALTLGFDQDYVSGKVLVISATGAQNGGQKETFSLSQPYMALSQEFKLGDFTIIPSAGARYFGHSEFESELGYQFGAIVRYQDTEVHANYAHTYNYPGVYVVQQSKLFWHNELWENLTPEELNHFEVGVSQKFASWIKADLTFFHDKGNDRLVLVYGPPHWENLGEFDNRGLEGTITLYPVDELALFVGATYLDRSPEDTPYAPEWSGSAGVNWRFWPGWLASVDGLYVDDYYVSDTRYQGARNTVDGYLLFNAKVSYSFPIDQVDMKVFVAGENLTNQDYEYKPGYPMPGISGMLGLEITF</sequence>
<evidence type="ECO:0000256" key="8">
    <source>
        <dbReference type="PROSITE-ProRule" id="PRU01360"/>
    </source>
</evidence>
<comment type="subcellular location">
    <subcellularLocation>
        <location evidence="1 8">Cell outer membrane</location>
        <topology evidence="1 8">Multi-pass membrane protein</topology>
    </subcellularLocation>
</comment>
<evidence type="ECO:0000256" key="7">
    <source>
        <dbReference type="ARBA" id="ARBA00023237"/>
    </source>
</evidence>
<feature type="domain" description="TonB-dependent receptor plug" evidence="10">
    <location>
        <begin position="57"/>
        <end position="169"/>
    </location>
</feature>
<dbReference type="SUPFAM" id="SSF56935">
    <property type="entry name" value="Porins"/>
    <property type="match status" value="1"/>
</dbReference>
<dbReference type="Pfam" id="PF07715">
    <property type="entry name" value="Plug"/>
    <property type="match status" value="1"/>
</dbReference>
<dbReference type="InterPro" id="IPR036942">
    <property type="entry name" value="Beta-barrel_TonB_sf"/>
</dbReference>
<dbReference type="PANTHER" id="PTHR30069">
    <property type="entry name" value="TONB-DEPENDENT OUTER MEMBRANE RECEPTOR"/>
    <property type="match status" value="1"/>
</dbReference>
<evidence type="ECO:0000259" key="10">
    <source>
        <dbReference type="Pfam" id="PF07715"/>
    </source>
</evidence>
<feature type="signal peptide" evidence="9">
    <location>
        <begin position="1"/>
        <end position="27"/>
    </location>
</feature>
<dbReference type="AlphaFoldDB" id="A0AAU9ES50"/>
<evidence type="ECO:0000313" key="12">
    <source>
        <dbReference type="Proteomes" id="UP001366166"/>
    </source>
</evidence>
<evidence type="ECO:0000313" key="11">
    <source>
        <dbReference type="EMBL" id="BEQ14605.1"/>
    </source>
</evidence>